<organism evidence="5">
    <name type="scientific">uncultured spirochete</name>
    <dbReference type="NCBI Taxonomy" id="156406"/>
    <lineage>
        <taxon>Bacteria</taxon>
        <taxon>Pseudomonadati</taxon>
        <taxon>Spirochaetota</taxon>
        <taxon>Spirochaetia</taxon>
        <taxon>Spirochaetales</taxon>
        <taxon>environmental samples</taxon>
    </lineage>
</organism>
<dbReference type="InterPro" id="IPR036105">
    <property type="entry name" value="DiNase_FeMo-co_biosyn_sf"/>
</dbReference>
<dbReference type="HAMAP" id="MF_00674">
    <property type="entry name" value="UPF0251"/>
    <property type="match status" value="1"/>
</dbReference>
<evidence type="ECO:0000256" key="3">
    <source>
        <dbReference type="SAM" id="MobiDB-lite"/>
    </source>
</evidence>
<accession>A0A3P3XRC4</accession>
<comment type="similarity">
    <text evidence="1 2">Belongs to the UPF0251 family.</text>
</comment>
<dbReference type="Gene3D" id="3.30.420.130">
    <property type="entry name" value="Dinitrogenase iron-molybdenum cofactor biosynthesis domain"/>
    <property type="match status" value="1"/>
</dbReference>
<evidence type="ECO:0000256" key="2">
    <source>
        <dbReference type="HAMAP-Rule" id="MF_00674"/>
    </source>
</evidence>
<dbReference type="SUPFAM" id="SSF53146">
    <property type="entry name" value="Nitrogenase accessory factor-like"/>
    <property type="match status" value="1"/>
</dbReference>
<name>A0A3P3XRC4_9SPIR</name>
<dbReference type="AlphaFoldDB" id="A0A3P3XRC4"/>
<sequence>MRSPLCLLSAAQRLRHKSMPRPCCVRRIASEIRACSIVPFMEDAELAQKLFGGAELIVLEPDEVEALRLADLESLYQEQAARMMGISRQTFGRILERVHRKVADALLNGKALKLESRTQNSIQSLKEKIMKVAFVSDDGKTISRHFGRAAYYVVLTVDDGKVVQKEQRPKLGHGNFAGQQEAHHEHGATGGHGFEPGAQERHAGMVQAILDCKTLIAGGMGAGAYASIQGAGIEPIVTDMQSIDDAAAAYLAGTLANHMEYLH</sequence>
<proteinExistence type="inferred from homology"/>
<dbReference type="SUPFAM" id="SSF88659">
    <property type="entry name" value="Sigma3 and sigma4 domains of RNA polymerase sigma factors"/>
    <property type="match status" value="1"/>
</dbReference>
<dbReference type="InterPro" id="IPR002852">
    <property type="entry name" value="UPF0251"/>
</dbReference>
<feature type="region of interest" description="Disordered" evidence="3">
    <location>
        <begin position="171"/>
        <end position="198"/>
    </location>
</feature>
<gene>
    <name evidence="5" type="ORF">SPIRO4BDMA_50383</name>
</gene>
<dbReference type="PANTHER" id="PTHR37478:SF2">
    <property type="entry name" value="UPF0251 PROTEIN TK0562"/>
    <property type="match status" value="1"/>
</dbReference>
<protein>
    <recommendedName>
        <fullName evidence="2">UPF0251 protein SPIRO4BDMA_50383</fullName>
    </recommendedName>
</protein>
<dbReference type="Pfam" id="PF02579">
    <property type="entry name" value="Nitro_FeMo-Co"/>
    <property type="match status" value="1"/>
</dbReference>
<dbReference type="EMBL" id="FWDO01000005">
    <property type="protein sequence ID" value="SLM18868.1"/>
    <property type="molecule type" value="Genomic_DNA"/>
</dbReference>
<evidence type="ECO:0000259" key="4">
    <source>
        <dbReference type="Pfam" id="PF02579"/>
    </source>
</evidence>
<dbReference type="Pfam" id="PF02001">
    <property type="entry name" value="DUF134"/>
    <property type="match status" value="1"/>
</dbReference>
<reference evidence="5" key="1">
    <citation type="submission" date="2017-02" db="EMBL/GenBank/DDBJ databases">
        <authorList>
            <person name="Regsiter A."/>
            <person name="William W."/>
        </authorList>
    </citation>
    <scope>NUCLEOTIDE SEQUENCE</scope>
    <source>
        <strain evidence="5">BdmA 4</strain>
    </source>
</reference>
<evidence type="ECO:0000256" key="1">
    <source>
        <dbReference type="ARBA" id="ARBA00009350"/>
    </source>
</evidence>
<dbReference type="PANTHER" id="PTHR37478">
    <property type="match status" value="1"/>
</dbReference>
<dbReference type="InterPro" id="IPR003731">
    <property type="entry name" value="Di-Nase_FeMo-co_biosynth"/>
</dbReference>
<dbReference type="InterPro" id="IPR013324">
    <property type="entry name" value="RNA_pol_sigma_r3/r4-like"/>
</dbReference>
<evidence type="ECO:0000313" key="5">
    <source>
        <dbReference type="EMBL" id="SLM18868.1"/>
    </source>
</evidence>
<feature type="domain" description="Dinitrogenase iron-molybdenum cofactor biosynthesis" evidence="4">
    <location>
        <begin position="138"/>
        <end position="251"/>
    </location>
</feature>